<keyword evidence="3" id="KW-1185">Reference proteome</keyword>
<evidence type="ECO:0000313" key="3">
    <source>
        <dbReference type="Proteomes" id="UP000324632"/>
    </source>
</evidence>
<organism evidence="2 3">
    <name type="scientific">Triplophysa tibetana</name>
    <dbReference type="NCBI Taxonomy" id="1572043"/>
    <lineage>
        <taxon>Eukaryota</taxon>
        <taxon>Metazoa</taxon>
        <taxon>Chordata</taxon>
        <taxon>Craniata</taxon>
        <taxon>Vertebrata</taxon>
        <taxon>Euteleostomi</taxon>
        <taxon>Actinopterygii</taxon>
        <taxon>Neopterygii</taxon>
        <taxon>Teleostei</taxon>
        <taxon>Ostariophysi</taxon>
        <taxon>Cypriniformes</taxon>
        <taxon>Nemacheilidae</taxon>
        <taxon>Triplophysa</taxon>
    </lineage>
</organism>
<evidence type="ECO:0000313" key="2">
    <source>
        <dbReference type="EMBL" id="KAA0723732.1"/>
    </source>
</evidence>
<proteinExistence type="predicted"/>
<dbReference type="Proteomes" id="UP000324632">
    <property type="component" value="Chromosome 3"/>
</dbReference>
<evidence type="ECO:0000256" key="1">
    <source>
        <dbReference type="SAM" id="MobiDB-lite"/>
    </source>
</evidence>
<gene>
    <name evidence="2" type="ORF">E1301_Tti003153</name>
</gene>
<comment type="caution">
    <text evidence="2">The sequence shown here is derived from an EMBL/GenBank/DDBJ whole genome shotgun (WGS) entry which is preliminary data.</text>
</comment>
<dbReference type="EMBL" id="SOYY01000003">
    <property type="protein sequence ID" value="KAA0723732.1"/>
    <property type="molecule type" value="Genomic_DNA"/>
</dbReference>
<name>A0A5A9PQ94_9TELE</name>
<sequence>MRAQPEHEEAAALTNLVFPFHGKFHHQLLGVGANEDEWRSRLLADLGTLKRERGNNEMCSPHRSQYVCQHSPCQQASGNSVVSVEPSGGGLALRFLKEVRDMFMSMSLLASYRKLAGIKEEYVGALTAPRFSGRGRHLPLVMEFLGGGRAHNSLAEPAKHLLDSTRPPFMRVSGSPTPYRPYNKRSVGKTQLGE</sequence>
<protein>
    <submittedName>
        <fullName evidence="2">Activating signal cointegrator 1</fullName>
    </submittedName>
</protein>
<reference evidence="2 3" key="1">
    <citation type="journal article" date="2019" name="Mol. Ecol. Resour.">
        <title>Chromosome-level genome assembly of Triplophysa tibetana, a fish adapted to the harsh high-altitude environment of the Tibetan Plateau.</title>
        <authorList>
            <person name="Yang X."/>
            <person name="Liu H."/>
            <person name="Ma Z."/>
            <person name="Zou Y."/>
            <person name="Zou M."/>
            <person name="Mao Y."/>
            <person name="Li X."/>
            <person name="Wang H."/>
            <person name="Chen T."/>
            <person name="Wang W."/>
            <person name="Yang R."/>
        </authorList>
    </citation>
    <scope>NUCLEOTIDE SEQUENCE [LARGE SCALE GENOMIC DNA]</scope>
    <source>
        <strain evidence="2">TTIB1903HZAU</strain>
        <tissue evidence="2">Muscle</tissue>
    </source>
</reference>
<feature type="region of interest" description="Disordered" evidence="1">
    <location>
        <begin position="165"/>
        <end position="194"/>
    </location>
</feature>
<dbReference type="AlphaFoldDB" id="A0A5A9PQ94"/>
<accession>A0A5A9PQ94</accession>